<dbReference type="AlphaFoldDB" id="A0A6A3BPC4"/>
<evidence type="ECO:0000313" key="2">
    <source>
        <dbReference type="EMBL" id="KAE8718870.1"/>
    </source>
</evidence>
<gene>
    <name evidence="2" type="ORF">F3Y22_tig00109987pilonHSYRG00141</name>
</gene>
<feature type="region of interest" description="Disordered" evidence="1">
    <location>
        <begin position="1"/>
        <end position="32"/>
    </location>
</feature>
<protein>
    <submittedName>
        <fullName evidence="2">UPF0587</fullName>
    </submittedName>
</protein>
<evidence type="ECO:0000256" key="1">
    <source>
        <dbReference type="SAM" id="MobiDB-lite"/>
    </source>
</evidence>
<dbReference type="EMBL" id="VEPZ02000799">
    <property type="protein sequence ID" value="KAE8718870.1"/>
    <property type="molecule type" value="Genomic_DNA"/>
</dbReference>
<feature type="compositionally biased region" description="Polar residues" evidence="1">
    <location>
        <begin position="8"/>
        <end position="23"/>
    </location>
</feature>
<name>A0A6A3BPC4_HIBSY</name>
<accession>A0A6A3BPC4</accession>
<dbReference type="InterPro" id="IPR039319">
    <property type="entry name" value="ELF3-like"/>
</dbReference>
<comment type="caution">
    <text evidence="2">The sequence shown here is derived from an EMBL/GenBank/DDBJ whole genome shotgun (WGS) entry which is preliminary data.</text>
</comment>
<feature type="compositionally biased region" description="Basic and acidic residues" evidence="1">
    <location>
        <begin position="208"/>
        <end position="217"/>
    </location>
</feature>
<proteinExistence type="predicted"/>
<dbReference type="PANTHER" id="PTHR34281:SF2">
    <property type="entry name" value="PROTEIN EARLY FLOWERING 3"/>
    <property type="match status" value="1"/>
</dbReference>
<dbReference type="PANTHER" id="PTHR34281">
    <property type="entry name" value="PROTEIN EARLY FLOWERING 3"/>
    <property type="match status" value="1"/>
</dbReference>
<sequence>MFSRERVGQTSLSSVKNGSQRSNYRPFIGNPLPSATNGENKMNPWCFNQMLGQQWLVPVMSPSEGLIYKPYPGPGLMGSVCGGYGPYGQTPMIGNFMASAYGGSTPPHQGHGILPGSAMEQMNQFSAPGSHAPSGQLSGRGVQHQSSCNMPTSKNNTEFQASKDTEQERCTERSPGERAEKNGADSTAKGRNAPPLLPTAQSIQDGASRPRETDQRTRVIRVVPRNPRSATESVARIFQSIQRERKLCD</sequence>
<feature type="region of interest" description="Disordered" evidence="1">
    <location>
        <begin position="123"/>
        <end position="217"/>
    </location>
</feature>
<keyword evidence="3" id="KW-1185">Reference proteome</keyword>
<reference evidence="2" key="1">
    <citation type="submission" date="2019-09" db="EMBL/GenBank/DDBJ databases">
        <title>Draft genome information of white flower Hibiscus syriacus.</title>
        <authorList>
            <person name="Kim Y.-M."/>
        </authorList>
    </citation>
    <scope>NUCLEOTIDE SEQUENCE [LARGE SCALE GENOMIC DNA]</scope>
    <source>
        <strain evidence="2">YM2019G1</strain>
    </source>
</reference>
<organism evidence="2 3">
    <name type="scientific">Hibiscus syriacus</name>
    <name type="common">Rose of Sharon</name>
    <dbReference type="NCBI Taxonomy" id="106335"/>
    <lineage>
        <taxon>Eukaryota</taxon>
        <taxon>Viridiplantae</taxon>
        <taxon>Streptophyta</taxon>
        <taxon>Embryophyta</taxon>
        <taxon>Tracheophyta</taxon>
        <taxon>Spermatophyta</taxon>
        <taxon>Magnoliopsida</taxon>
        <taxon>eudicotyledons</taxon>
        <taxon>Gunneridae</taxon>
        <taxon>Pentapetalae</taxon>
        <taxon>rosids</taxon>
        <taxon>malvids</taxon>
        <taxon>Malvales</taxon>
        <taxon>Malvaceae</taxon>
        <taxon>Malvoideae</taxon>
        <taxon>Hibiscus</taxon>
    </lineage>
</organism>
<dbReference type="Proteomes" id="UP000436088">
    <property type="component" value="Unassembled WGS sequence"/>
</dbReference>
<dbReference type="GO" id="GO:2000028">
    <property type="term" value="P:regulation of photoperiodism, flowering"/>
    <property type="evidence" value="ECO:0007669"/>
    <property type="project" value="InterPro"/>
</dbReference>
<evidence type="ECO:0000313" key="3">
    <source>
        <dbReference type="Proteomes" id="UP000436088"/>
    </source>
</evidence>
<feature type="compositionally biased region" description="Polar residues" evidence="1">
    <location>
        <begin position="123"/>
        <end position="160"/>
    </location>
</feature>
<feature type="compositionally biased region" description="Basic and acidic residues" evidence="1">
    <location>
        <begin position="161"/>
        <end position="183"/>
    </location>
</feature>